<sequence>MKKITLLFLVFPIISFAQIKLMGKVLDASTRLPIPYVNLENFSSKTGSQTNQDGVFELNLIKGKQTDTIKISCVGYLEKFITNLQSSSEIVYELMPVIFQLNEVKIGKGKWVDKEIGIVKKKGRDITFFNQMIQRPGLQRAVFMKNVGNEIAYIKTLYFYLGNDMFDAPFRIRVYENEKGMPGKDIMSKGIEFAASKKNSWNAFDISSFNLIVPENGFWVAVEWIKNDKYAAQSITYDVKNADGTKTKGKSFTYYGPEIIQRFDTAYGLTYTKYLANKNWFKDFGGVGIRENKRQVNVDLLIKATIQVCQ</sequence>
<protein>
    <submittedName>
        <fullName evidence="1">Carboxypeptidase-like regulatory domain-containing protein</fullName>
    </submittedName>
</protein>
<dbReference type="AlphaFoldDB" id="A0A4V5P066"/>
<comment type="caution">
    <text evidence="1">The sequence shown here is derived from an EMBL/GenBank/DDBJ whole genome shotgun (WGS) entry which is preliminary data.</text>
</comment>
<dbReference type="EMBL" id="SWBR01000001">
    <property type="protein sequence ID" value="TKC12322.1"/>
    <property type="molecule type" value="Genomic_DNA"/>
</dbReference>
<keyword evidence="1" id="KW-0121">Carboxypeptidase</keyword>
<proteinExistence type="predicted"/>
<evidence type="ECO:0000313" key="2">
    <source>
        <dbReference type="Proteomes" id="UP000309488"/>
    </source>
</evidence>
<keyword evidence="1" id="KW-0645">Protease</keyword>
<dbReference type="InterPro" id="IPR008969">
    <property type="entry name" value="CarboxyPept-like_regulatory"/>
</dbReference>
<evidence type="ECO:0000313" key="1">
    <source>
        <dbReference type="EMBL" id="TKC12322.1"/>
    </source>
</evidence>
<dbReference type="SUPFAM" id="SSF49464">
    <property type="entry name" value="Carboxypeptidase regulatory domain-like"/>
    <property type="match status" value="1"/>
</dbReference>
<dbReference type="RefSeq" id="WP_136838258.1">
    <property type="nucleotide sequence ID" value="NZ_SWBR01000001.1"/>
</dbReference>
<dbReference type="Pfam" id="PF13715">
    <property type="entry name" value="CarbopepD_reg_2"/>
    <property type="match status" value="1"/>
</dbReference>
<organism evidence="1 2">
    <name type="scientific">Pedobacter polaris</name>
    <dbReference type="NCBI Taxonomy" id="2571273"/>
    <lineage>
        <taxon>Bacteria</taxon>
        <taxon>Pseudomonadati</taxon>
        <taxon>Bacteroidota</taxon>
        <taxon>Sphingobacteriia</taxon>
        <taxon>Sphingobacteriales</taxon>
        <taxon>Sphingobacteriaceae</taxon>
        <taxon>Pedobacter</taxon>
    </lineage>
</organism>
<gene>
    <name evidence="1" type="ORF">FA048_01505</name>
</gene>
<dbReference type="OrthoDB" id="2247630at2"/>
<accession>A0A4V5P066</accession>
<name>A0A4V5P066_9SPHI</name>
<reference evidence="1 2" key="1">
    <citation type="submission" date="2019-04" db="EMBL/GenBank/DDBJ databases">
        <title>Pedobacter sp. RP-3-22 sp. nov., isolated from Arctic soil.</title>
        <authorList>
            <person name="Dahal R.H."/>
            <person name="Kim D.-U."/>
        </authorList>
    </citation>
    <scope>NUCLEOTIDE SEQUENCE [LARGE SCALE GENOMIC DNA]</scope>
    <source>
        <strain evidence="1 2">RP-3-22</strain>
    </source>
</reference>
<keyword evidence="2" id="KW-1185">Reference proteome</keyword>
<dbReference type="GO" id="GO:0004180">
    <property type="term" value="F:carboxypeptidase activity"/>
    <property type="evidence" value="ECO:0007669"/>
    <property type="project" value="UniProtKB-KW"/>
</dbReference>
<keyword evidence="1" id="KW-0378">Hydrolase</keyword>
<dbReference type="Proteomes" id="UP000309488">
    <property type="component" value="Unassembled WGS sequence"/>
</dbReference>